<dbReference type="EMBL" id="KZ293419">
    <property type="protein sequence ID" value="PBK74280.1"/>
    <property type="molecule type" value="Genomic_DNA"/>
</dbReference>
<organism evidence="2 3">
    <name type="scientific">Armillaria solidipes</name>
    <dbReference type="NCBI Taxonomy" id="1076256"/>
    <lineage>
        <taxon>Eukaryota</taxon>
        <taxon>Fungi</taxon>
        <taxon>Dikarya</taxon>
        <taxon>Basidiomycota</taxon>
        <taxon>Agaricomycotina</taxon>
        <taxon>Agaricomycetes</taxon>
        <taxon>Agaricomycetidae</taxon>
        <taxon>Agaricales</taxon>
        <taxon>Marasmiineae</taxon>
        <taxon>Physalacriaceae</taxon>
        <taxon>Armillaria</taxon>
    </lineage>
</organism>
<dbReference type="Pfam" id="PF12937">
    <property type="entry name" value="F-box-like"/>
    <property type="match status" value="1"/>
</dbReference>
<evidence type="ECO:0000313" key="2">
    <source>
        <dbReference type="EMBL" id="PBK74280.1"/>
    </source>
</evidence>
<evidence type="ECO:0000259" key="1">
    <source>
        <dbReference type="Pfam" id="PF12937"/>
    </source>
</evidence>
<reference evidence="3" key="1">
    <citation type="journal article" date="2017" name="Nat. Ecol. Evol.">
        <title>Genome expansion and lineage-specific genetic innovations in the forest pathogenic fungi Armillaria.</title>
        <authorList>
            <person name="Sipos G."/>
            <person name="Prasanna A.N."/>
            <person name="Walter M.C."/>
            <person name="O'Connor E."/>
            <person name="Balint B."/>
            <person name="Krizsan K."/>
            <person name="Kiss B."/>
            <person name="Hess J."/>
            <person name="Varga T."/>
            <person name="Slot J."/>
            <person name="Riley R."/>
            <person name="Boka B."/>
            <person name="Rigling D."/>
            <person name="Barry K."/>
            <person name="Lee J."/>
            <person name="Mihaltcheva S."/>
            <person name="LaButti K."/>
            <person name="Lipzen A."/>
            <person name="Waldron R."/>
            <person name="Moloney N.M."/>
            <person name="Sperisen C."/>
            <person name="Kredics L."/>
            <person name="Vagvoelgyi C."/>
            <person name="Patrignani A."/>
            <person name="Fitzpatrick D."/>
            <person name="Nagy I."/>
            <person name="Doyle S."/>
            <person name="Anderson J.B."/>
            <person name="Grigoriev I.V."/>
            <person name="Gueldener U."/>
            <person name="Muensterkoetter M."/>
            <person name="Nagy L.G."/>
        </authorList>
    </citation>
    <scope>NUCLEOTIDE SEQUENCE [LARGE SCALE GENOMIC DNA]</scope>
    <source>
        <strain evidence="3">28-4</strain>
    </source>
</reference>
<name>A0A2H3BXE3_9AGAR</name>
<dbReference type="Gene3D" id="1.20.1280.50">
    <property type="match status" value="1"/>
</dbReference>
<proteinExistence type="predicted"/>
<accession>A0A2H3BXE3</accession>
<feature type="domain" description="F-box" evidence="1">
    <location>
        <begin position="113"/>
        <end position="178"/>
    </location>
</feature>
<gene>
    <name evidence="2" type="ORF">ARMSODRAFT_1081234</name>
</gene>
<dbReference type="AlphaFoldDB" id="A0A2H3BXE3"/>
<evidence type="ECO:0000313" key="3">
    <source>
        <dbReference type="Proteomes" id="UP000218334"/>
    </source>
</evidence>
<dbReference type="Proteomes" id="UP000218334">
    <property type="component" value="Unassembled WGS sequence"/>
</dbReference>
<keyword evidence="3" id="KW-1185">Reference proteome</keyword>
<dbReference type="InterPro" id="IPR001810">
    <property type="entry name" value="F-box_dom"/>
</dbReference>
<sequence length="560" mass="63658">MVLFHTGSPRMCLGCDCPNHYTPFTISCDEQTDTGPMFDSLLRSNDPPSPSEECQLRDSISEGEARVAAIDDHVAALQQALASIGAELEGLDGEREKVLARIAERKHLLSPVRRLPHEILFKIFRSTIIFPMSRSQSQRERHWWGFYPSESALWSVELVCKTWRHVVLDFPQLWSRINIFINDTNFSPHSLHYVRKLARQVKLAGRRRFLDLCRFSFPRSCSPCKIEYNPSISFYPPHCSLLWQLYGSACLSSETSLSSTNGEEFRSLFRMELFGDTPLLSTLDTVDIGNVLVLGLPYRQITHYSTYHVLCNRKPGPSTYYILPLLSEAENLETCDLRCELSFQKINGEDYSRSCSKLQTLTLSSWASEYPRSVLARLLNALTLPRLSTLTVHCCVNEGHVRDTEQTFAAIRESICRSQSPLTTFHFIHGNINEEDLLGLFRSASSTLQEVKLLDVGPLALTDDILTPLEISNPDDVLLPRLHALHISGEMKFDANLLVKMVKSRWACVGPSFQCLRTIELCRSLNIRDDRDREELGRTSALSELEEYRAEGLKLSYSIL</sequence>
<dbReference type="STRING" id="1076256.A0A2H3BXE3"/>
<protein>
    <recommendedName>
        <fullName evidence="1">F-box domain-containing protein</fullName>
    </recommendedName>
</protein>